<dbReference type="Gene3D" id="3.10.310.30">
    <property type="match status" value="1"/>
</dbReference>
<dbReference type="GO" id="GO:0003676">
    <property type="term" value="F:nucleic acid binding"/>
    <property type="evidence" value="ECO:0007669"/>
    <property type="project" value="InterPro"/>
</dbReference>
<dbReference type="InterPro" id="IPR003156">
    <property type="entry name" value="DHHA1_dom"/>
</dbReference>
<protein>
    <submittedName>
        <fullName evidence="3">Bifunctional oligoribonuclease/PAP phosphatase NrnA</fullName>
    </submittedName>
</protein>
<dbReference type="Pfam" id="PF01368">
    <property type="entry name" value="DHH"/>
    <property type="match status" value="1"/>
</dbReference>
<sequence length="320" mass="35953">MFEQFLALIRKYEIIAIYRHVNSDFDALGSQYGLGQLIFDNFPEKKIVYMGASNPELMSKMGIDFEQAVIENPSCTLGIALDTANLARLDGDNFEKLAATVKIDHHVVVESYAGLNIEFPEASSTSELIGEFYCACQKTLFLSKQAASWLYFGMVGDTNRFMYEATSTRTFEIAKVLLAAGIDKKAIYQAMYTRPKQELDILTFIYTHYQYRDGLAYYILSDEDLQHLGITRERGSDFVNTLANVAEFQVWMAVTENRAMHNWRVSLRSSGVPVQPIAVKYHGGGHCQASGATVSDLNELEALIQDLIEAIKEENKHASC</sequence>
<dbReference type="EMBL" id="DVMJ01000007">
    <property type="protein sequence ID" value="HIU12611.1"/>
    <property type="molecule type" value="Genomic_DNA"/>
</dbReference>
<evidence type="ECO:0000313" key="4">
    <source>
        <dbReference type="Proteomes" id="UP000824175"/>
    </source>
</evidence>
<dbReference type="Proteomes" id="UP000824175">
    <property type="component" value="Unassembled WGS sequence"/>
</dbReference>
<dbReference type="SUPFAM" id="SSF64182">
    <property type="entry name" value="DHH phosphoesterases"/>
    <property type="match status" value="1"/>
</dbReference>
<dbReference type="Gene3D" id="3.90.1640.10">
    <property type="entry name" value="inorganic pyrophosphatase (n-terminal core)"/>
    <property type="match status" value="1"/>
</dbReference>
<evidence type="ECO:0000313" key="3">
    <source>
        <dbReference type="EMBL" id="HIU12611.1"/>
    </source>
</evidence>
<gene>
    <name evidence="3" type="ORF">IAD15_00850</name>
</gene>
<reference evidence="3" key="1">
    <citation type="submission" date="2020-10" db="EMBL/GenBank/DDBJ databases">
        <authorList>
            <person name="Gilroy R."/>
        </authorList>
    </citation>
    <scope>NUCLEOTIDE SEQUENCE</scope>
    <source>
        <strain evidence="3">CHK195-11698</strain>
    </source>
</reference>
<evidence type="ECO:0000259" key="1">
    <source>
        <dbReference type="Pfam" id="PF01368"/>
    </source>
</evidence>
<dbReference type="PANTHER" id="PTHR47618:SF1">
    <property type="entry name" value="BIFUNCTIONAL OLIGORIBONUCLEASE AND PAP PHOSPHATASE NRNA"/>
    <property type="match status" value="1"/>
</dbReference>
<dbReference type="PANTHER" id="PTHR47618">
    <property type="entry name" value="BIFUNCTIONAL OLIGORIBONUCLEASE AND PAP PHOSPHATASE NRNA"/>
    <property type="match status" value="1"/>
</dbReference>
<name>A0A9D1L021_9FIRM</name>
<dbReference type="InterPro" id="IPR001667">
    <property type="entry name" value="DDH_dom"/>
</dbReference>
<dbReference type="Pfam" id="PF02272">
    <property type="entry name" value="DHHA1"/>
    <property type="match status" value="1"/>
</dbReference>
<organism evidence="3 4">
    <name type="scientific">Candidatus Fimiplasma intestinipullorum</name>
    <dbReference type="NCBI Taxonomy" id="2840825"/>
    <lineage>
        <taxon>Bacteria</taxon>
        <taxon>Bacillati</taxon>
        <taxon>Bacillota</taxon>
        <taxon>Clostridia</taxon>
        <taxon>Eubacteriales</taxon>
        <taxon>Candidatus Fimiplasma</taxon>
    </lineage>
</organism>
<dbReference type="AlphaFoldDB" id="A0A9D1L021"/>
<feature type="domain" description="DDH" evidence="1">
    <location>
        <begin position="15"/>
        <end position="154"/>
    </location>
</feature>
<evidence type="ECO:0000259" key="2">
    <source>
        <dbReference type="Pfam" id="PF02272"/>
    </source>
</evidence>
<proteinExistence type="predicted"/>
<reference evidence="3" key="2">
    <citation type="journal article" date="2021" name="PeerJ">
        <title>Extensive microbial diversity within the chicken gut microbiome revealed by metagenomics and culture.</title>
        <authorList>
            <person name="Gilroy R."/>
            <person name="Ravi A."/>
            <person name="Getino M."/>
            <person name="Pursley I."/>
            <person name="Horton D.L."/>
            <person name="Alikhan N.F."/>
            <person name="Baker D."/>
            <person name="Gharbi K."/>
            <person name="Hall N."/>
            <person name="Watson M."/>
            <person name="Adriaenssens E.M."/>
            <person name="Foster-Nyarko E."/>
            <person name="Jarju S."/>
            <person name="Secka A."/>
            <person name="Antonio M."/>
            <person name="Oren A."/>
            <person name="Chaudhuri R.R."/>
            <person name="La Ragione R."/>
            <person name="Hildebrand F."/>
            <person name="Pallen M.J."/>
        </authorList>
    </citation>
    <scope>NUCLEOTIDE SEQUENCE</scope>
    <source>
        <strain evidence="3">CHK195-11698</strain>
    </source>
</reference>
<dbReference type="InterPro" id="IPR038763">
    <property type="entry name" value="DHH_sf"/>
</dbReference>
<feature type="domain" description="DHHA1" evidence="2">
    <location>
        <begin position="227"/>
        <end position="313"/>
    </location>
</feature>
<accession>A0A9D1L021</accession>
<comment type="caution">
    <text evidence="3">The sequence shown here is derived from an EMBL/GenBank/DDBJ whole genome shotgun (WGS) entry which is preliminary data.</text>
</comment>
<dbReference type="InterPro" id="IPR051319">
    <property type="entry name" value="Oligoribo/pAp-PDE_c-di-AMP_PDE"/>
</dbReference>